<sequence length="68" mass="7748">MVTPENNPYSSECHQTLISDIKRIWVSAKPEGEGAKSWMGHKPQIALFFLEKKGKMLKNQKTQIFPSS</sequence>
<accession>A0ABD3STJ0</accession>
<name>A0ABD3STJ0_9LAMI</name>
<keyword evidence="2" id="KW-1185">Reference proteome</keyword>
<dbReference type="EMBL" id="JBJXBP010000005">
    <property type="protein sequence ID" value="KAL3827927.1"/>
    <property type="molecule type" value="Genomic_DNA"/>
</dbReference>
<reference evidence="1 2" key="1">
    <citation type="submission" date="2024-12" db="EMBL/GenBank/DDBJ databases">
        <title>The unique morphological basis and parallel evolutionary history of personate flowers in Penstemon.</title>
        <authorList>
            <person name="Depatie T.H."/>
            <person name="Wessinger C.A."/>
        </authorList>
    </citation>
    <scope>NUCLEOTIDE SEQUENCE [LARGE SCALE GENOMIC DNA]</scope>
    <source>
        <strain evidence="1">WTNN_2</strain>
        <tissue evidence="1">Leaf</tissue>
    </source>
</reference>
<dbReference type="AlphaFoldDB" id="A0ABD3STJ0"/>
<proteinExistence type="predicted"/>
<protein>
    <submittedName>
        <fullName evidence="1">Uncharacterized protein</fullName>
    </submittedName>
</protein>
<evidence type="ECO:0000313" key="1">
    <source>
        <dbReference type="EMBL" id="KAL3827927.1"/>
    </source>
</evidence>
<organism evidence="1 2">
    <name type="scientific">Penstemon smallii</name>
    <dbReference type="NCBI Taxonomy" id="265156"/>
    <lineage>
        <taxon>Eukaryota</taxon>
        <taxon>Viridiplantae</taxon>
        <taxon>Streptophyta</taxon>
        <taxon>Embryophyta</taxon>
        <taxon>Tracheophyta</taxon>
        <taxon>Spermatophyta</taxon>
        <taxon>Magnoliopsida</taxon>
        <taxon>eudicotyledons</taxon>
        <taxon>Gunneridae</taxon>
        <taxon>Pentapetalae</taxon>
        <taxon>asterids</taxon>
        <taxon>lamiids</taxon>
        <taxon>Lamiales</taxon>
        <taxon>Plantaginaceae</taxon>
        <taxon>Cheloneae</taxon>
        <taxon>Penstemon</taxon>
    </lineage>
</organism>
<evidence type="ECO:0000313" key="2">
    <source>
        <dbReference type="Proteomes" id="UP001634393"/>
    </source>
</evidence>
<dbReference type="Proteomes" id="UP001634393">
    <property type="component" value="Unassembled WGS sequence"/>
</dbReference>
<gene>
    <name evidence="1" type="ORF">ACJIZ3_016729</name>
</gene>
<comment type="caution">
    <text evidence="1">The sequence shown here is derived from an EMBL/GenBank/DDBJ whole genome shotgun (WGS) entry which is preliminary data.</text>
</comment>